<keyword evidence="3" id="KW-1185">Reference proteome</keyword>
<name>A0A4R1YZ49_9RHOB</name>
<evidence type="ECO:0000256" key="1">
    <source>
        <dbReference type="SAM" id="MobiDB-lite"/>
    </source>
</evidence>
<dbReference type="AlphaFoldDB" id="A0A4R1YZ49"/>
<dbReference type="OrthoDB" id="9900676at2"/>
<evidence type="ECO:0000313" key="2">
    <source>
        <dbReference type="EMBL" id="TCM86113.1"/>
    </source>
</evidence>
<proteinExistence type="predicted"/>
<gene>
    <name evidence="2" type="ORF">EV216_10578</name>
</gene>
<dbReference type="RefSeq" id="WP_132693911.1">
    <property type="nucleotide sequence ID" value="NZ_SLVM01000005.1"/>
</dbReference>
<feature type="region of interest" description="Disordered" evidence="1">
    <location>
        <begin position="220"/>
        <end position="241"/>
    </location>
</feature>
<reference evidence="2 3" key="1">
    <citation type="submission" date="2019-03" db="EMBL/GenBank/DDBJ databases">
        <title>Genomic Encyclopedia of Type Strains, Phase IV (KMG-IV): sequencing the most valuable type-strain genomes for metagenomic binning, comparative biology and taxonomic classification.</title>
        <authorList>
            <person name="Goeker M."/>
        </authorList>
    </citation>
    <scope>NUCLEOTIDE SEQUENCE [LARGE SCALE GENOMIC DNA]</scope>
    <source>
        <strain evidence="2 3">DSM 21153</strain>
    </source>
</reference>
<protein>
    <submittedName>
        <fullName evidence="2">Uncharacterized protein</fullName>
    </submittedName>
</protein>
<evidence type="ECO:0000313" key="3">
    <source>
        <dbReference type="Proteomes" id="UP000295277"/>
    </source>
</evidence>
<organism evidence="2 3">
    <name type="scientific">Rhodovulum steppense</name>
    <dbReference type="NCBI Taxonomy" id="540251"/>
    <lineage>
        <taxon>Bacteria</taxon>
        <taxon>Pseudomonadati</taxon>
        <taxon>Pseudomonadota</taxon>
        <taxon>Alphaproteobacteria</taxon>
        <taxon>Rhodobacterales</taxon>
        <taxon>Paracoccaceae</taxon>
        <taxon>Rhodovulum</taxon>
    </lineage>
</organism>
<dbReference type="Proteomes" id="UP000295277">
    <property type="component" value="Unassembled WGS sequence"/>
</dbReference>
<dbReference type="EMBL" id="SLVM01000005">
    <property type="protein sequence ID" value="TCM86113.1"/>
    <property type="molecule type" value="Genomic_DNA"/>
</dbReference>
<comment type="caution">
    <text evidence="2">The sequence shown here is derived from an EMBL/GenBank/DDBJ whole genome shotgun (WGS) entry which is preliminary data.</text>
</comment>
<sequence length="241" mass="25826">MADIGDFVAALNGVGLRPVLVDEPDEALHIAVPFPDSDVGSDPVLRINRLDSVDGDLELWQMVVVFPARAESEAAYEMTQAMLNAVNAALVFGKVVGIRDEGMVYFSHNHATDTGDSVTRSGPPLVAFLLETLAMLSPAICGRSQRCVPTSPTPRRFWVNLRPRSAPCVPFLSGSKSAETDGVIDEASRRSVGCDRACATVRESACASHDRRDELFASTTVSPQMSFSGREPGARVGSHLP</sequence>
<accession>A0A4R1YZ49</accession>